<accession>A0A4V0YDB5</accession>
<dbReference type="GO" id="GO:0005975">
    <property type="term" value="P:carbohydrate metabolic process"/>
    <property type="evidence" value="ECO:0007669"/>
    <property type="project" value="InterPro"/>
</dbReference>
<evidence type="ECO:0000259" key="1">
    <source>
        <dbReference type="Pfam" id="PF22422"/>
    </source>
</evidence>
<dbReference type="InterPro" id="IPR008928">
    <property type="entry name" value="6-hairpin_glycosidase_sf"/>
</dbReference>
<dbReference type="AlphaFoldDB" id="A0A4V0YDB5"/>
<name>A0A4V0YDB5_9MICO</name>
<dbReference type="Proteomes" id="UP000293995">
    <property type="component" value="Chromosome"/>
</dbReference>
<sequence length="539" mass="58824">MTARDEALRRLRGIHHPHTPVARALAQQGVAFAAVGGPLHERWQTAVAELEQCVWRVDAAPPAVLSEGGVYAGSWLESTGTISAEVLTRFAPALARETLVQFARHQRADGLLPYKVTADGPAFTQIQTVTPLARSVWNHYLLTGRDEAFLGEMSAAMSRNDAWLAAHRDTRGAGAVEAFCTFDTGHDLSPRFWFVPDRCYHGDAARYDPAAPLLPYIAPDLTANVACQRRYLAHIARESGEPGELWEQRADAAEAALWRECHDEPTGLFFDRDGAGGQVRIASDVLLRVLACEIGDDAFFTAALERHLMNTRAFLSHYGFTSLAMDDPRFDHDFRRNSWGGPVNMLTMIRAPHAFEHHGRVAELALATQPVLAALAVADRFAQCLDPWSGEAGFTEAYSPALLFFLDAIERSCGILPRPDGAVWFTGLAPTRLAHGAAEASAYARSIDDAHWELAADDESVQVLRAGAEVLRFPRGWRVETDRVGTVRGVVCVDAAPVAGALITPDGEVALTLEPNERVAIEGARPGTRTRIGFVPPQF</sequence>
<dbReference type="OrthoDB" id="7936679at2"/>
<proteinExistence type="predicted"/>
<reference evidence="2 3" key="1">
    <citation type="submission" date="2019-01" db="EMBL/GenBank/DDBJ databases">
        <title>Genome sequencing of strain DFW100M-13.</title>
        <authorList>
            <person name="Heo J."/>
            <person name="Kim S.-J."/>
            <person name="Kim J.-S."/>
            <person name="Hong S.-B."/>
            <person name="Kwon S.-W."/>
        </authorList>
    </citation>
    <scope>NUCLEOTIDE SEQUENCE [LARGE SCALE GENOMIC DNA]</scope>
    <source>
        <strain evidence="2 3">DFW100M-13</strain>
    </source>
</reference>
<dbReference type="KEGG" id="mprt:ET475_09100"/>
<protein>
    <recommendedName>
        <fullName evidence="1">Mannosylglycerate hydrolase MGH1-like glycoside hydrolase domain-containing protein</fullName>
    </recommendedName>
</protein>
<dbReference type="InterPro" id="IPR054491">
    <property type="entry name" value="MGH1-like_GH"/>
</dbReference>
<dbReference type="Gene3D" id="1.50.10.10">
    <property type="match status" value="1"/>
</dbReference>
<gene>
    <name evidence="2" type="ORF">ET475_09100</name>
</gene>
<organism evidence="2 3">
    <name type="scientific">Microbacterium protaetiae</name>
    <dbReference type="NCBI Taxonomy" id="2509458"/>
    <lineage>
        <taxon>Bacteria</taxon>
        <taxon>Bacillati</taxon>
        <taxon>Actinomycetota</taxon>
        <taxon>Actinomycetes</taxon>
        <taxon>Micrococcales</taxon>
        <taxon>Microbacteriaceae</taxon>
        <taxon>Microbacterium</taxon>
    </lineage>
</organism>
<dbReference type="Pfam" id="PF22422">
    <property type="entry name" value="MGH1-like_GH"/>
    <property type="match status" value="1"/>
</dbReference>
<dbReference type="EMBL" id="CP035494">
    <property type="protein sequence ID" value="QAY60131.1"/>
    <property type="molecule type" value="Genomic_DNA"/>
</dbReference>
<keyword evidence="3" id="KW-1185">Reference proteome</keyword>
<evidence type="ECO:0000313" key="2">
    <source>
        <dbReference type="EMBL" id="QAY60131.1"/>
    </source>
</evidence>
<dbReference type="SUPFAM" id="SSF48208">
    <property type="entry name" value="Six-hairpin glycosidases"/>
    <property type="match status" value="1"/>
</dbReference>
<dbReference type="InterPro" id="IPR012341">
    <property type="entry name" value="6hp_glycosidase-like_sf"/>
</dbReference>
<evidence type="ECO:0000313" key="3">
    <source>
        <dbReference type="Proteomes" id="UP000293995"/>
    </source>
</evidence>
<feature type="domain" description="Mannosylglycerate hydrolase MGH1-like glycoside hydrolase" evidence="1">
    <location>
        <begin position="75"/>
        <end position="399"/>
    </location>
</feature>
<dbReference type="RefSeq" id="WP_129388904.1">
    <property type="nucleotide sequence ID" value="NZ_CP035494.1"/>
</dbReference>